<protein>
    <submittedName>
        <fullName evidence="1">Uncharacterized protein</fullName>
    </submittedName>
</protein>
<dbReference type="InParanoid" id="J8ZP65"/>
<dbReference type="HOGENOM" id="CLU_1845074_0_0_1"/>
<proteinExistence type="predicted"/>
<name>J8ZP65_EDHAE</name>
<dbReference type="AlphaFoldDB" id="J8ZP65"/>
<comment type="caution">
    <text evidence="1">The sequence shown here is derived from an EMBL/GenBank/DDBJ whole genome shotgun (WGS) entry which is preliminary data.</text>
</comment>
<dbReference type="EMBL" id="AFBI03000146">
    <property type="protein sequence ID" value="EJW01503.1"/>
    <property type="molecule type" value="Genomic_DNA"/>
</dbReference>
<dbReference type="VEuPathDB" id="MicrosporidiaDB:EDEG_03920"/>
<evidence type="ECO:0000313" key="1">
    <source>
        <dbReference type="EMBL" id="EJW01503.1"/>
    </source>
</evidence>
<gene>
    <name evidence="1" type="ORF">EDEG_03920</name>
</gene>
<dbReference type="Proteomes" id="UP000003163">
    <property type="component" value="Unassembled WGS sequence"/>
</dbReference>
<evidence type="ECO:0000313" key="2">
    <source>
        <dbReference type="Proteomes" id="UP000003163"/>
    </source>
</evidence>
<keyword evidence="2" id="KW-1185">Reference proteome</keyword>
<accession>J8ZP65</accession>
<reference evidence="2" key="2">
    <citation type="submission" date="2015-07" db="EMBL/GenBank/DDBJ databases">
        <title>Contrasting host-pathogen interactions and genome evolution in two generalist and specialist microsporidian pathogens of mosquitoes.</title>
        <authorList>
            <consortium name="The Broad Institute Genomics Platform"/>
            <consortium name="The Broad Institute Genome Sequencing Center for Infectious Disease"/>
            <person name="Cuomo C.A."/>
            <person name="Sanscrainte N.D."/>
            <person name="Goldberg J.M."/>
            <person name="Heiman D."/>
            <person name="Young S."/>
            <person name="Zeng Q."/>
            <person name="Becnel J.J."/>
            <person name="Birren B.W."/>
        </authorList>
    </citation>
    <scope>NUCLEOTIDE SEQUENCE [LARGE SCALE GENOMIC DNA]</scope>
    <source>
        <strain evidence="2">USNM 41457</strain>
    </source>
</reference>
<organism evidence="1 2">
    <name type="scientific">Edhazardia aedis (strain USNM 41457)</name>
    <name type="common">Microsporidian parasite</name>
    <dbReference type="NCBI Taxonomy" id="1003232"/>
    <lineage>
        <taxon>Eukaryota</taxon>
        <taxon>Fungi</taxon>
        <taxon>Fungi incertae sedis</taxon>
        <taxon>Microsporidia</taxon>
        <taxon>Edhazardia</taxon>
    </lineage>
</organism>
<sequence>MFQTKSDEFFKTNCQLAWCLQKIIAKEKSDYKLKFLIKEIDNASKEKESIDAINIIFSVFDYANKAMKCLLDNIVPNKDSERAELLDLCKTPIQHIFELIETLKTKYDIHDVELQKIKEKYEDIFLRNDVEEFGGNYKQ</sequence>
<reference evidence="1 2" key="1">
    <citation type="submission" date="2011-08" db="EMBL/GenBank/DDBJ databases">
        <authorList>
            <person name="Liu Z.J."/>
            <person name="Shi F.L."/>
            <person name="Lu J.Q."/>
            <person name="Li M."/>
            <person name="Wang Z.L."/>
        </authorList>
    </citation>
    <scope>NUCLEOTIDE SEQUENCE [LARGE SCALE GENOMIC DNA]</scope>
    <source>
        <strain evidence="1 2">USNM 41457</strain>
    </source>
</reference>